<evidence type="ECO:0000256" key="5">
    <source>
        <dbReference type="SAM" id="Coils"/>
    </source>
</evidence>
<dbReference type="Bgee" id="ENSACAG00000012654">
    <property type="expression patterns" value="Expressed in forelimb bud and 13 other cell types or tissues"/>
</dbReference>
<dbReference type="GO" id="GO:0071539">
    <property type="term" value="P:protein localization to centrosome"/>
    <property type="evidence" value="ECO:0007669"/>
    <property type="project" value="Ensembl"/>
</dbReference>
<feature type="region of interest" description="Disordered" evidence="6">
    <location>
        <begin position="446"/>
        <end position="468"/>
    </location>
</feature>
<dbReference type="PANTHER" id="PTHR23170:SF2">
    <property type="entry name" value="CENTROSOMAL PROTEIN OF 83 KDA"/>
    <property type="match status" value="1"/>
</dbReference>
<keyword evidence="2" id="KW-0963">Cytoplasm</keyword>
<dbReference type="GO" id="GO:0051660">
    <property type="term" value="P:establishment of centrosome localization"/>
    <property type="evidence" value="ECO:0000318"/>
    <property type="project" value="GO_Central"/>
</dbReference>
<dbReference type="InParanoid" id="A0A803T1H1"/>
<dbReference type="PANTHER" id="PTHR23170">
    <property type="entry name" value="NY-REN-58 ANTIGEN"/>
    <property type="match status" value="1"/>
</dbReference>
<gene>
    <name evidence="7" type="primary">CEP83</name>
</gene>
<evidence type="ECO:0000256" key="2">
    <source>
        <dbReference type="ARBA" id="ARBA00022490"/>
    </source>
</evidence>
<feature type="coiled-coil region" evidence="5">
    <location>
        <begin position="659"/>
        <end position="686"/>
    </location>
</feature>
<evidence type="ECO:0000256" key="3">
    <source>
        <dbReference type="ARBA" id="ARBA00023054"/>
    </source>
</evidence>
<name>A0A803T1H1_ANOCA</name>
<reference evidence="7" key="3">
    <citation type="submission" date="2025-09" db="UniProtKB">
        <authorList>
            <consortium name="Ensembl"/>
        </authorList>
    </citation>
    <scope>IDENTIFICATION</scope>
</reference>
<feature type="compositionally biased region" description="Basic and acidic residues" evidence="6">
    <location>
        <begin position="453"/>
        <end position="468"/>
    </location>
</feature>
<feature type="coiled-coil region" evidence="5">
    <location>
        <begin position="569"/>
        <end position="627"/>
    </location>
</feature>
<dbReference type="GO" id="GO:0005794">
    <property type="term" value="C:Golgi apparatus"/>
    <property type="evidence" value="ECO:0000318"/>
    <property type="project" value="GO_Central"/>
</dbReference>
<evidence type="ECO:0000256" key="6">
    <source>
        <dbReference type="SAM" id="MobiDB-lite"/>
    </source>
</evidence>
<dbReference type="Proteomes" id="UP000001646">
    <property type="component" value="Chromosome 5"/>
</dbReference>
<comment type="subcellular location">
    <subcellularLocation>
        <location evidence="1">Cytoplasm</location>
        <location evidence="1">Cytoskeleton</location>
        <location evidence="1">Microtubule organizing center</location>
        <location evidence="1">Centrosome</location>
    </subcellularLocation>
</comment>
<protein>
    <submittedName>
        <fullName evidence="7">Centrosomal protein 83</fullName>
    </submittedName>
</protein>
<dbReference type="GO" id="GO:0048278">
    <property type="term" value="P:vesicle docking"/>
    <property type="evidence" value="ECO:0007669"/>
    <property type="project" value="Ensembl"/>
</dbReference>
<dbReference type="Ensembl" id="ENSACAT00000042950.1">
    <property type="protein sequence ID" value="ENSACAP00000029061.1"/>
    <property type="gene ID" value="ENSACAG00000012654.4"/>
</dbReference>
<evidence type="ECO:0000256" key="1">
    <source>
        <dbReference type="ARBA" id="ARBA00004300"/>
    </source>
</evidence>
<keyword evidence="3 5" id="KW-0175">Coiled coil</keyword>
<dbReference type="GO" id="GO:0097539">
    <property type="term" value="C:ciliary transition fiber"/>
    <property type="evidence" value="ECO:0000318"/>
    <property type="project" value="GO_Central"/>
</dbReference>
<dbReference type="GO" id="GO:0005813">
    <property type="term" value="C:centrosome"/>
    <property type="evidence" value="ECO:0000318"/>
    <property type="project" value="GO_Central"/>
</dbReference>
<sequence length="723" mass="85320">MDTLPNVLSPVGGNADVASSHAEVQKLLIDERIRCEHHKTNYQTLKAEHTRLLDEYTKLQNELKQLLHEKQTVHEKFQLLLAELREELLAKTREIEELKMQVITPQKLELLKVQIQQDLETPMRERFRKLDEEVEKYRAEYNKLRYEHTFLKSEFEHQREEHARILEENKLKYESEITRLDKDKEELHNQLLSVDPTRDNKRVETLLREKTHLLQKVKGLEAEVAEIRAQREDSSVQADNVQRLQLRQLAEMQGTIRSLEAEKQSVKLLLERVEKELQMSNEQNTLLTGKLHKAEREINGLATKVEELKHSHKLEVTNIKLESARARSEIERERNKIQSEMDGLRSDNEILKTTLERHKVILTEKDRELIRKVQAAKEEEFQKLAMLQEEKLELETTLAELKKEIVEQDTQKQSQKDQYEKKLSTLQLAEESSKREIQNLRLKLQQQASNSEELERERSENADLKQRNHDLQLQVASFSQSENDLLDSNQKLKELLERLKIECRNARSQAERAQLDSEKHLEEKRVEWLEEKHKINSTIPQRWEEKYNPDERKIATSSSCSKKGIKTLNDNKQKKLMKKIELLEAKREELETENQVLNRQNVPFEEHIRLQKRLKDLQRRHNEFRRIILFPNIPILNPVSLLSSTLIPGPEASFPLLQEEQHQKEVSLLRKRLEELETSQRKQLRELAPSTENSSLSQLLYSPQSCTGAPRCIPFLKKNGQFV</sequence>
<organism evidence="7 8">
    <name type="scientific">Anolis carolinensis</name>
    <name type="common">Green anole</name>
    <name type="synonym">American chameleon</name>
    <dbReference type="NCBI Taxonomy" id="28377"/>
    <lineage>
        <taxon>Eukaryota</taxon>
        <taxon>Metazoa</taxon>
        <taxon>Chordata</taxon>
        <taxon>Craniata</taxon>
        <taxon>Vertebrata</taxon>
        <taxon>Euteleostomi</taxon>
        <taxon>Lepidosauria</taxon>
        <taxon>Squamata</taxon>
        <taxon>Bifurcata</taxon>
        <taxon>Unidentata</taxon>
        <taxon>Episquamata</taxon>
        <taxon>Toxicofera</taxon>
        <taxon>Iguania</taxon>
        <taxon>Dactyloidae</taxon>
        <taxon>Anolis</taxon>
    </lineage>
</organism>
<dbReference type="GeneTree" id="ENSGT00940000154003"/>
<proteinExistence type="predicted"/>
<dbReference type="InterPro" id="IPR052116">
    <property type="entry name" value="Centro_Cilium_Assembly"/>
</dbReference>
<feature type="coiled-coil region" evidence="5">
    <location>
        <begin position="42"/>
        <end position="101"/>
    </location>
</feature>
<evidence type="ECO:0000313" key="7">
    <source>
        <dbReference type="Ensembl" id="ENSACAP00000029061.1"/>
    </source>
</evidence>
<dbReference type="AlphaFoldDB" id="A0A803T1H1"/>
<evidence type="ECO:0000313" key="8">
    <source>
        <dbReference type="Proteomes" id="UP000001646"/>
    </source>
</evidence>
<reference evidence="7 8" key="1">
    <citation type="submission" date="2009-12" db="EMBL/GenBank/DDBJ databases">
        <title>The Genome Sequence of Anolis carolinensis (Green Anole Lizard).</title>
        <authorList>
            <consortium name="The Genome Sequencing Platform"/>
            <person name="Di Palma F."/>
            <person name="Alfoldi J."/>
            <person name="Heiman D."/>
            <person name="Young S."/>
            <person name="Grabherr M."/>
            <person name="Johnson J."/>
            <person name="Lander E.S."/>
            <person name="Lindblad-Toh K."/>
        </authorList>
    </citation>
    <scope>NUCLEOTIDE SEQUENCE [LARGE SCALE GENOMIC DNA]</scope>
    <source>
        <strain evidence="7 8">JBL SC #1</strain>
    </source>
</reference>
<keyword evidence="4" id="KW-0206">Cytoskeleton</keyword>
<keyword evidence="8" id="KW-1185">Reference proteome</keyword>
<evidence type="ECO:0000256" key="4">
    <source>
        <dbReference type="ARBA" id="ARBA00023212"/>
    </source>
</evidence>
<dbReference type="GO" id="GO:0005814">
    <property type="term" value="C:centriole"/>
    <property type="evidence" value="ECO:0000318"/>
    <property type="project" value="GO_Central"/>
</dbReference>
<reference evidence="7" key="2">
    <citation type="submission" date="2025-08" db="UniProtKB">
        <authorList>
            <consortium name="Ensembl"/>
        </authorList>
    </citation>
    <scope>IDENTIFICATION</scope>
</reference>
<accession>A0A803T1H1</accession>
<dbReference type="GO" id="GO:0060271">
    <property type="term" value="P:cilium assembly"/>
    <property type="evidence" value="ECO:0000318"/>
    <property type="project" value="GO_Central"/>
</dbReference>